<gene>
    <name evidence="2" type="ordered locus">SUB0299</name>
</gene>
<accession>B9DTH2</accession>
<evidence type="ECO:0000313" key="2">
    <source>
        <dbReference type="EMBL" id="CAR40849.1"/>
    </source>
</evidence>
<reference evidence="3" key="1">
    <citation type="journal article" date="2009" name="BMC Genomics">
        <title>Evidence for niche adaptation in the genome of the bovine pathogen Streptococcus uberis.</title>
        <authorList>
            <person name="Ward P.N."/>
            <person name="Holden M.T.G."/>
            <person name="Leigh J.A."/>
            <person name="Lennard N."/>
            <person name="Bignell A."/>
            <person name="Barron A."/>
            <person name="Clark L."/>
            <person name="Quail M.A."/>
            <person name="Woodward J."/>
            <person name="Barrell B.G."/>
            <person name="Egan S.A."/>
            <person name="Field T.R."/>
            <person name="Maskell D."/>
            <person name="Kehoe M."/>
            <person name="Dowson C.G."/>
            <person name="Chanter N."/>
            <person name="Whatmore A.M."/>
            <person name="Bentley S.D."/>
            <person name="Parkhill J."/>
        </authorList>
    </citation>
    <scope>NUCLEOTIDE SEQUENCE [LARGE SCALE GENOMIC DNA]</scope>
    <source>
        <strain evidence="3">ATCC BAA-854 / 0140J</strain>
    </source>
</reference>
<dbReference type="HOGENOM" id="CLU_165537_0_0_9"/>
<keyword evidence="1" id="KW-1133">Transmembrane helix</keyword>
<dbReference type="KEGG" id="sub:SUB0299"/>
<keyword evidence="1" id="KW-0812">Transmembrane</keyword>
<dbReference type="STRING" id="218495.SUB0299"/>
<feature type="transmembrane region" description="Helical" evidence="1">
    <location>
        <begin position="6"/>
        <end position="32"/>
    </location>
</feature>
<protein>
    <submittedName>
        <fullName evidence="2">Membrane protein</fullName>
    </submittedName>
</protein>
<dbReference type="Proteomes" id="UP000000449">
    <property type="component" value="Chromosome"/>
</dbReference>
<sequence>MSTYLLMISITFLLVCVHEGIHFLTAYIMGLSPKLNCHVLKPSVYFKNKRNDIKNLIVAASSPLLLTSYGVMMNPEDILTLYTKILCLTNLLNFLPFTSDGEVILISIINLVRRK</sequence>
<proteinExistence type="predicted"/>
<dbReference type="EMBL" id="AM946015">
    <property type="protein sequence ID" value="CAR40849.1"/>
    <property type="molecule type" value="Genomic_DNA"/>
</dbReference>
<evidence type="ECO:0000313" key="3">
    <source>
        <dbReference type="Proteomes" id="UP000000449"/>
    </source>
</evidence>
<keyword evidence="1" id="KW-0472">Membrane</keyword>
<keyword evidence="3" id="KW-1185">Reference proteome</keyword>
<name>B9DTH2_STRU0</name>
<dbReference type="AlphaFoldDB" id="B9DTH2"/>
<organism evidence="2 3">
    <name type="scientific">Streptococcus uberis (strain ATCC BAA-854 / 0140J)</name>
    <dbReference type="NCBI Taxonomy" id="218495"/>
    <lineage>
        <taxon>Bacteria</taxon>
        <taxon>Bacillati</taxon>
        <taxon>Bacillota</taxon>
        <taxon>Bacilli</taxon>
        <taxon>Lactobacillales</taxon>
        <taxon>Streptococcaceae</taxon>
        <taxon>Streptococcus</taxon>
    </lineage>
</organism>
<feature type="transmembrane region" description="Helical" evidence="1">
    <location>
        <begin position="53"/>
        <end position="71"/>
    </location>
</feature>
<feature type="transmembrane region" description="Helical" evidence="1">
    <location>
        <begin position="91"/>
        <end position="112"/>
    </location>
</feature>
<evidence type="ECO:0000256" key="1">
    <source>
        <dbReference type="SAM" id="Phobius"/>
    </source>
</evidence>